<dbReference type="AlphaFoldDB" id="A0A914RT12"/>
<dbReference type="InterPro" id="IPR000928">
    <property type="entry name" value="SNAP-25_dom"/>
</dbReference>
<dbReference type="Proteomes" id="UP000887564">
    <property type="component" value="Unplaced"/>
</dbReference>
<comment type="similarity">
    <text evidence="1">Belongs to the SNAP-25 family.</text>
</comment>
<dbReference type="Pfam" id="PF00835">
    <property type="entry name" value="SNAP-25"/>
    <property type="match status" value="1"/>
</dbReference>
<feature type="domain" description="SNAP-25" evidence="2">
    <location>
        <begin position="102"/>
        <end position="145"/>
    </location>
</feature>
<proteinExistence type="inferred from homology"/>
<keyword evidence="3" id="KW-1185">Reference proteome</keyword>
<evidence type="ECO:0000259" key="2">
    <source>
        <dbReference type="Pfam" id="PF00835"/>
    </source>
</evidence>
<organism evidence="3 4">
    <name type="scientific">Parascaris equorum</name>
    <name type="common">Equine roundworm</name>
    <dbReference type="NCBI Taxonomy" id="6256"/>
    <lineage>
        <taxon>Eukaryota</taxon>
        <taxon>Metazoa</taxon>
        <taxon>Ecdysozoa</taxon>
        <taxon>Nematoda</taxon>
        <taxon>Chromadorea</taxon>
        <taxon>Rhabditida</taxon>
        <taxon>Spirurina</taxon>
        <taxon>Ascaridomorpha</taxon>
        <taxon>Ascaridoidea</taxon>
        <taxon>Ascarididae</taxon>
        <taxon>Parascaris</taxon>
    </lineage>
</organism>
<evidence type="ECO:0000256" key="1">
    <source>
        <dbReference type="RuleBase" id="RU003496"/>
    </source>
</evidence>
<accession>A0A914RT12</accession>
<dbReference type="WBParaSite" id="PEQ_0000963501-mRNA-1">
    <property type="protein sequence ID" value="PEQ_0000963501-mRNA-1"/>
    <property type="gene ID" value="PEQ_0000963501"/>
</dbReference>
<evidence type="ECO:0000313" key="3">
    <source>
        <dbReference type="Proteomes" id="UP000887564"/>
    </source>
</evidence>
<protein>
    <recommendedName>
        <fullName evidence="1">Synaptosomal-associated protein</fullName>
    </recommendedName>
</protein>
<sequence length="182" mass="20080">MEIMSIKRHRVSAHMENSPSKRYPLPAFKDNADGSVEYNGMVLPADMSDKLKSLNVYIDSAISNVIISFTSLDKLLMTINCTSKEAGIKTLVMLDDQGGITDDFEKNAEYAKAWKKDDDGGVISDQPRITVGESGMGPQGGYITRPLVQLDYAAGYDDKGPIVPSSSMMCEFTHYNNRKVLQ</sequence>
<reference evidence="4" key="1">
    <citation type="submission" date="2022-11" db="UniProtKB">
        <authorList>
            <consortium name="WormBaseParasite"/>
        </authorList>
    </citation>
    <scope>IDENTIFICATION</scope>
</reference>
<evidence type="ECO:0000313" key="4">
    <source>
        <dbReference type="WBParaSite" id="PEQ_0000963501-mRNA-1"/>
    </source>
</evidence>
<name>A0A914RT12_PAREQ</name>